<comment type="caution">
    <text evidence="3">The sequence shown here is derived from an EMBL/GenBank/DDBJ whole genome shotgun (WGS) entry which is preliminary data.</text>
</comment>
<keyword evidence="1" id="KW-1133">Transmembrane helix</keyword>
<protein>
    <submittedName>
        <fullName evidence="3">Phage-like membrane protein</fullName>
    </submittedName>
</protein>
<organism evidence="3 4">
    <name type="scientific">Undibacterium squillarum</name>
    <dbReference type="NCBI Taxonomy" id="1131567"/>
    <lineage>
        <taxon>Bacteria</taxon>
        <taxon>Pseudomonadati</taxon>
        <taxon>Pseudomonadota</taxon>
        <taxon>Betaproteobacteria</taxon>
        <taxon>Burkholderiales</taxon>
        <taxon>Oxalobacteraceae</taxon>
        <taxon>Undibacterium</taxon>
    </lineage>
</organism>
<evidence type="ECO:0000256" key="2">
    <source>
        <dbReference type="SAM" id="SignalP"/>
    </source>
</evidence>
<feature type="signal peptide" evidence="2">
    <location>
        <begin position="1"/>
        <end position="23"/>
    </location>
</feature>
<feature type="transmembrane region" description="Helical" evidence="1">
    <location>
        <begin position="39"/>
        <end position="59"/>
    </location>
</feature>
<dbReference type="Proteomes" id="UP000653343">
    <property type="component" value="Unassembled WGS sequence"/>
</dbReference>
<evidence type="ECO:0000313" key="4">
    <source>
        <dbReference type="Proteomes" id="UP000653343"/>
    </source>
</evidence>
<name>A0ABQ2Y3T1_9BURK</name>
<feature type="chain" id="PRO_5046455343" evidence="2">
    <location>
        <begin position="24"/>
        <end position="72"/>
    </location>
</feature>
<keyword evidence="1" id="KW-0472">Membrane</keyword>
<dbReference type="EMBL" id="BMYU01000011">
    <property type="protein sequence ID" value="GGX52149.1"/>
    <property type="molecule type" value="Genomic_DNA"/>
</dbReference>
<keyword evidence="2" id="KW-0732">Signal</keyword>
<sequence length="72" mass="7325">MNKNIQRGLALVGAFVVSGAAMAADGPDLSPLTSSVNFSSVITAVLAISASLMTLYLAIKGARTVISMVRGK</sequence>
<evidence type="ECO:0000256" key="1">
    <source>
        <dbReference type="SAM" id="Phobius"/>
    </source>
</evidence>
<gene>
    <name evidence="3" type="ORF">GCM10010946_33470</name>
</gene>
<proteinExistence type="predicted"/>
<dbReference type="RefSeq" id="WP_189358575.1">
    <property type="nucleotide sequence ID" value="NZ_BMYU01000011.1"/>
</dbReference>
<keyword evidence="1" id="KW-0812">Transmembrane</keyword>
<reference evidence="4" key="1">
    <citation type="journal article" date="2019" name="Int. J. Syst. Evol. Microbiol.">
        <title>The Global Catalogue of Microorganisms (GCM) 10K type strain sequencing project: providing services to taxonomists for standard genome sequencing and annotation.</title>
        <authorList>
            <consortium name="The Broad Institute Genomics Platform"/>
            <consortium name="The Broad Institute Genome Sequencing Center for Infectious Disease"/>
            <person name="Wu L."/>
            <person name="Ma J."/>
        </authorList>
    </citation>
    <scope>NUCLEOTIDE SEQUENCE [LARGE SCALE GENOMIC DNA]</scope>
    <source>
        <strain evidence="4">KCTC 23917</strain>
    </source>
</reference>
<keyword evidence="4" id="KW-1185">Reference proteome</keyword>
<accession>A0ABQ2Y3T1</accession>
<evidence type="ECO:0000313" key="3">
    <source>
        <dbReference type="EMBL" id="GGX52149.1"/>
    </source>
</evidence>